<accession>A0ACB9XE14</accession>
<protein>
    <submittedName>
        <fullName evidence="1">Uncharacterized protein</fullName>
    </submittedName>
</protein>
<proteinExistence type="predicted"/>
<gene>
    <name evidence="1" type="ORF">KUCAC02_012896</name>
</gene>
<evidence type="ECO:0000313" key="1">
    <source>
        <dbReference type="EMBL" id="KAI4824379.1"/>
    </source>
</evidence>
<name>A0ACB9XE14_CHAAC</name>
<organism evidence="1 2">
    <name type="scientific">Chaenocephalus aceratus</name>
    <name type="common">Blackfin icefish</name>
    <name type="synonym">Chaenichthys aceratus</name>
    <dbReference type="NCBI Taxonomy" id="36190"/>
    <lineage>
        <taxon>Eukaryota</taxon>
        <taxon>Metazoa</taxon>
        <taxon>Chordata</taxon>
        <taxon>Craniata</taxon>
        <taxon>Vertebrata</taxon>
        <taxon>Euteleostomi</taxon>
        <taxon>Actinopterygii</taxon>
        <taxon>Neopterygii</taxon>
        <taxon>Teleostei</taxon>
        <taxon>Neoteleostei</taxon>
        <taxon>Acanthomorphata</taxon>
        <taxon>Eupercaria</taxon>
        <taxon>Perciformes</taxon>
        <taxon>Notothenioidei</taxon>
        <taxon>Channichthyidae</taxon>
        <taxon>Chaenocephalus</taxon>
    </lineage>
</organism>
<comment type="caution">
    <text evidence="1">The sequence shown here is derived from an EMBL/GenBank/DDBJ whole genome shotgun (WGS) entry which is preliminary data.</text>
</comment>
<dbReference type="Proteomes" id="UP001057452">
    <property type="component" value="Chromosome 7"/>
</dbReference>
<sequence length="51" mass="5957">MCVRACVCVSYKPQFYMTKAKFYHKQKINIPIVNILKHICSVNSNPHFLCP</sequence>
<evidence type="ECO:0000313" key="2">
    <source>
        <dbReference type="Proteomes" id="UP001057452"/>
    </source>
</evidence>
<keyword evidence="2" id="KW-1185">Reference proteome</keyword>
<reference evidence="1" key="1">
    <citation type="submission" date="2022-05" db="EMBL/GenBank/DDBJ databases">
        <title>Chromosome-level genome of Chaenocephalus aceratus.</title>
        <authorList>
            <person name="Park H."/>
        </authorList>
    </citation>
    <scope>NUCLEOTIDE SEQUENCE</scope>
    <source>
        <strain evidence="1">KU_202001</strain>
    </source>
</reference>
<dbReference type="EMBL" id="CM043791">
    <property type="protein sequence ID" value="KAI4824379.1"/>
    <property type="molecule type" value="Genomic_DNA"/>
</dbReference>